<keyword evidence="1" id="KW-1185">Reference proteome</keyword>
<reference evidence="2" key="1">
    <citation type="submission" date="2016-11" db="UniProtKB">
        <authorList>
            <consortium name="WormBaseParasite"/>
        </authorList>
    </citation>
    <scope>IDENTIFICATION</scope>
</reference>
<organism evidence="1 2">
    <name type="scientific">Steinernema glaseri</name>
    <dbReference type="NCBI Taxonomy" id="37863"/>
    <lineage>
        <taxon>Eukaryota</taxon>
        <taxon>Metazoa</taxon>
        <taxon>Ecdysozoa</taxon>
        <taxon>Nematoda</taxon>
        <taxon>Chromadorea</taxon>
        <taxon>Rhabditida</taxon>
        <taxon>Tylenchina</taxon>
        <taxon>Panagrolaimomorpha</taxon>
        <taxon>Strongyloidoidea</taxon>
        <taxon>Steinernematidae</taxon>
        <taxon>Steinernema</taxon>
    </lineage>
</organism>
<evidence type="ECO:0000313" key="1">
    <source>
        <dbReference type="Proteomes" id="UP000095287"/>
    </source>
</evidence>
<protein>
    <submittedName>
        <fullName evidence="2">Agmatinase</fullName>
    </submittedName>
</protein>
<accession>A0A1I7ZND7</accession>
<name>A0A1I7ZND7_9BILA</name>
<dbReference type="Proteomes" id="UP000095287">
    <property type="component" value="Unplaced"/>
</dbReference>
<dbReference type="AlphaFoldDB" id="A0A1I7ZND7"/>
<proteinExistence type="predicted"/>
<evidence type="ECO:0000313" key="2">
    <source>
        <dbReference type="WBParaSite" id="L893_g282.t1"/>
    </source>
</evidence>
<sequence>MFQYSRTENGLTDNVPPFGRLDIAVIGADFTPYIR</sequence>
<dbReference type="WBParaSite" id="L893_g282.t1">
    <property type="protein sequence ID" value="L893_g282.t1"/>
    <property type="gene ID" value="L893_g282"/>
</dbReference>